<evidence type="ECO:0000313" key="2">
    <source>
        <dbReference type="EMBL" id="TQD82096.1"/>
    </source>
</evidence>
<name>A0A540L6J8_MALBA</name>
<proteinExistence type="predicted"/>
<dbReference type="Proteomes" id="UP000315295">
    <property type="component" value="Unassembled WGS sequence"/>
</dbReference>
<comment type="caution">
    <text evidence="2">The sequence shown here is derived from an EMBL/GenBank/DDBJ whole genome shotgun (WGS) entry which is preliminary data.</text>
</comment>
<organism evidence="2 3">
    <name type="scientific">Malus baccata</name>
    <name type="common">Siberian crab apple</name>
    <name type="synonym">Pyrus baccata</name>
    <dbReference type="NCBI Taxonomy" id="106549"/>
    <lineage>
        <taxon>Eukaryota</taxon>
        <taxon>Viridiplantae</taxon>
        <taxon>Streptophyta</taxon>
        <taxon>Embryophyta</taxon>
        <taxon>Tracheophyta</taxon>
        <taxon>Spermatophyta</taxon>
        <taxon>Magnoliopsida</taxon>
        <taxon>eudicotyledons</taxon>
        <taxon>Gunneridae</taxon>
        <taxon>Pentapetalae</taxon>
        <taxon>rosids</taxon>
        <taxon>fabids</taxon>
        <taxon>Rosales</taxon>
        <taxon>Rosaceae</taxon>
        <taxon>Amygdaloideae</taxon>
        <taxon>Maleae</taxon>
        <taxon>Malus</taxon>
    </lineage>
</organism>
<protein>
    <submittedName>
        <fullName evidence="2">Uncharacterized protein</fullName>
    </submittedName>
</protein>
<evidence type="ECO:0000313" key="3">
    <source>
        <dbReference type="Proteomes" id="UP000315295"/>
    </source>
</evidence>
<accession>A0A540L6J8</accession>
<dbReference type="AlphaFoldDB" id="A0A540L6J8"/>
<keyword evidence="3" id="KW-1185">Reference proteome</keyword>
<sequence>MAPDKEFEDKDTFFSEIRSLNEVGISPLMELEDRFKVLRFWMSVRELGIFPRSLLPEKIDVGSRGLNLDVGDGEVLEVSEPDAGEAAEGVDACEGVDGGDEVSREADWSSRAVEELEGLNGGEGFEGGEGEDDVIGAVGEAKGKEVAVSCQGLMVTERRVLGGYGR</sequence>
<dbReference type="EMBL" id="VIEB01000737">
    <property type="protein sequence ID" value="TQD82096.1"/>
    <property type="molecule type" value="Genomic_DNA"/>
</dbReference>
<evidence type="ECO:0000256" key="1">
    <source>
        <dbReference type="SAM" id="MobiDB-lite"/>
    </source>
</evidence>
<feature type="region of interest" description="Disordered" evidence="1">
    <location>
        <begin position="81"/>
        <end position="103"/>
    </location>
</feature>
<reference evidence="2 3" key="1">
    <citation type="journal article" date="2019" name="G3 (Bethesda)">
        <title>Sequencing of a Wild Apple (Malus baccata) Genome Unravels the Differences Between Cultivated and Wild Apple Species Regarding Disease Resistance and Cold Tolerance.</title>
        <authorList>
            <person name="Chen X."/>
        </authorList>
    </citation>
    <scope>NUCLEOTIDE SEQUENCE [LARGE SCALE GENOMIC DNA]</scope>
    <source>
        <strain evidence="3">cv. Shandingzi</strain>
        <tissue evidence="2">Leaves</tissue>
    </source>
</reference>
<gene>
    <name evidence="2" type="ORF">C1H46_032334</name>
</gene>